<protein>
    <submittedName>
        <fullName evidence="2">Uncharacterized protein</fullName>
    </submittedName>
</protein>
<evidence type="ECO:0000256" key="1">
    <source>
        <dbReference type="SAM" id="MobiDB-lite"/>
    </source>
</evidence>
<gene>
    <name evidence="2" type="ORF">SRAS04492_LOCUS6122</name>
</gene>
<dbReference type="AlphaFoldDB" id="A0A7S3CPX4"/>
<evidence type="ECO:0000313" key="2">
    <source>
        <dbReference type="EMBL" id="CAE0234318.1"/>
    </source>
</evidence>
<dbReference type="Gene3D" id="1.20.920.20">
    <property type="match status" value="1"/>
</dbReference>
<organism evidence="2">
    <name type="scientific">Strombidium rassoulzadegani</name>
    <dbReference type="NCBI Taxonomy" id="1082188"/>
    <lineage>
        <taxon>Eukaryota</taxon>
        <taxon>Sar</taxon>
        <taxon>Alveolata</taxon>
        <taxon>Ciliophora</taxon>
        <taxon>Intramacronucleata</taxon>
        <taxon>Spirotrichea</taxon>
        <taxon>Oligotrichia</taxon>
        <taxon>Strombidiidae</taxon>
        <taxon>Strombidium</taxon>
    </lineage>
</organism>
<sequence>MNAHQNPPPVVQEVCQVVHMLLKASERNHQDSRLKPYPGLRSESTNSLYEDSKHISSERLDKFSHKRVSREDLAEIERMVIENRAFNPLFITQKSRLCSQLLQWSLNSVELCRNFQRQNEISHYLQITEERLKESQDILEDLNQDIVTDQPRLRAYTSRMQRESPMISPMGWNANLPAQQRLSNNQLQTPQTFYQISPQRSALKMPNGPLDGYSNNLNNYFSSQPANDNWERMSTNSQRKNTNLSKLSQKNYANKKTIVNLKQEEEVLKWVDADAKKEIDTQIEKSCDFILDDQLKIMQQEVFDELKFNRDICLDAVGEVFRQLEVEEHRALVAEDE</sequence>
<accession>A0A7S3CPX4</accession>
<name>A0A7S3CPX4_9SPIT</name>
<reference evidence="2" key="1">
    <citation type="submission" date="2021-01" db="EMBL/GenBank/DDBJ databases">
        <authorList>
            <person name="Corre E."/>
            <person name="Pelletier E."/>
            <person name="Niang G."/>
            <person name="Scheremetjew M."/>
            <person name="Finn R."/>
            <person name="Kale V."/>
            <person name="Holt S."/>
            <person name="Cochrane G."/>
            <person name="Meng A."/>
            <person name="Brown T."/>
            <person name="Cohen L."/>
        </authorList>
    </citation>
    <scope>NUCLEOTIDE SEQUENCE</scope>
    <source>
        <strain evidence="2">Ras09</strain>
    </source>
</reference>
<dbReference type="EMBL" id="HBIA01012112">
    <property type="protein sequence ID" value="CAE0234318.1"/>
    <property type="molecule type" value="Transcribed_RNA"/>
</dbReference>
<proteinExistence type="predicted"/>
<feature type="region of interest" description="Disordered" evidence="1">
    <location>
        <begin position="28"/>
        <end position="48"/>
    </location>
</feature>